<dbReference type="Pfam" id="PF00602">
    <property type="entry name" value="Flu_PB1"/>
    <property type="match status" value="1"/>
</dbReference>
<dbReference type="GO" id="GO:0003723">
    <property type="term" value="F:RNA binding"/>
    <property type="evidence" value="ECO:0007669"/>
    <property type="project" value="InterPro"/>
</dbReference>
<organism evidence="2">
    <name type="scientific">Wuchang Cockroach Virus 2</name>
    <dbReference type="NCBI Taxonomy" id="1608098"/>
    <lineage>
        <taxon>Viruses</taxon>
        <taxon>Riboviria</taxon>
    </lineage>
</organism>
<protein>
    <recommendedName>
        <fullName evidence="1">RNA-directed RNA polymerase catalytic subunit</fullName>
    </recommendedName>
</protein>
<dbReference type="GO" id="GO:0003968">
    <property type="term" value="F:RNA-directed RNA polymerase activity"/>
    <property type="evidence" value="ECO:0007669"/>
    <property type="project" value="InterPro"/>
</dbReference>
<reference evidence="2" key="2">
    <citation type="journal article" date="2015" name="Elife">
        <title>Unprecedented genomic diversity of RNA viruses in arthropods reveals the ancestry of negative-sense RNA viruses.</title>
        <authorList>
            <person name="Li C.X."/>
            <person name="Shi M."/>
            <person name="Tian J.H."/>
            <person name="Lin X.D."/>
            <person name="Kang Y.J."/>
            <person name="Chen L.J."/>
            <person name="Qin X.C."/>
            <person name="Xu J."/>
            <person name="Holmes E.C."/>
            <person name="Zhang Y.Z."/>
        </authorList>
    </citation>
    <scope>NUCLEOTIDE SEQUENCE</scope>
    <source>
        <strain evidence="2">WCZL-3</strain>
    </source>
</reference>
<dbReference type="GO" id="GO:0039694">
    <property type="term" value="P:viral RNA genome replication"/>
    <property type="evidence" value="ECO:0007669"/>
    <property type="project" value="InterPro"/>
</dbReference>
<evidence type="ECO:0000313" key="2">
    <source>
        <dbReference type="EMBL" id="AJG39097.1"/>
    </source>
</evidence>
<reference evidence="2" key="1">
    <citation type="submission" date="2014-09" db="EMBL/GenBank/DDBJ databases">
        <authorList>
            <person name="Li C.-X."/>
            <person name="Shi M."/>
            <person name="Tian J.-H."/>
            <person name="Lin X.-D."/>
            <person name="Kang Y.-J."/>
            <person name="Qin X.-C."/>
            <person name="Chen L.-J."/>
            <person name="Xu J."/>
            <person name="Holmes E.C."/>
        </authorList>
    </citation>
    <scope>NUCLEOTIDE SEQUENCE</scope>
    <source>
        <strain evidence="2">WCZL-3</strain>
    </source>
</reference>
<proteinExistence type="predicted"/>
<evidence type="ECO:0000256" key="1">
    <source>
        <dbReference type="ARBA" id="ARBA00020035"/>
    </source>
</evidence>
<sequence length="368" mass="41692">MASMMSSCYDYCGPSPQAYGSTTMKTLESISRSEQFSKHSKRFMDSRDEFLFDKPTGVASSRFIGLMKNTLLQEWISTGRGPLLKDIIEEVLISPATKLTKAKQTMSLEDGLNHPGPMEFYMLNQMLTKNLGPDATTNTLLSYCISVSKLFDLNEVQIGYVALDENQKPELIWKKVTQTQFRAMSRVISTFLKTGERGKLTRRMIASHNMCARPFVMVAEMVVMKMLSYEPGSVIHIGGEQKKREMTDLISGPINKRHFMIVSGDNTKWNECLRAQNMSEVISSLFDSMRTGNDAEDYLLKIMYDITNVAYGFFGNKLVLLGPGITTHTLDKTIRVYLHPLQIKNKTKKLKTFLETIPEASFQTVKFP</sequence>
<dbReference type="EMBL" id="KM817628">
    <property type="protein sequence ID" value="AJG39097.1"/>
    <property type="molecule type" value="Viral_cRNA"/>
</dbReference>
<feature type="non-terminal residue" evidence="2">
    <location>
        <position position="368"/>
    </location>
</feature>
<dbReference type="InterPro" id="IPR001407">
    <property type="entry name" value="RNA_pol_PB1_influenza"/>
</dbReference>
<name>A0A0B5KTC9_9VIRU</name>
<accession>A0A0B5KTC9</accession>
<gene>
    <name evidence="2" type="primary">PB1</name>
</gene>